<keyword evidence="9" id="KW-1185">Reference proteome</keyword>
<evidence type="ECO:0000259" key="5">
    <source>
        <dbReference type="Pfam" id="PF04824"/>
    </source>
</evidence>
<evidence type="ECO:0000256" key="3">
    <source>
        <dbReference type="ARBA" id="ARBA00023242"/>
    </source>
</evidence>
<dbReference type="GO" id="GO:0051177">
    <property type="term" value="P:meiotic sister chromatid cohesion"/>
    <property type="evidence" value="ECO:0007669"/>
    <property type="project" value="TreeGrafter"/>
</dbReference>
<accession>A0A4E9FEF7</accession>
<dbReference type="PANTHER" id="PTHR12585">
    <property type="entry name" value="SCC1 / RAD21 FAMILY MEMBER"/>
    <property type="match status" value="1"/>
</dbReference>
<dbReference type="Pfam" id="PF04824">
    <property type="entry name" value="Rad21_Rec8"/>
    <property type="match status" value="1"/>
</dbReference>
<dbReference type="EMBL" id="LN856763">
    <property type="protein sequence ID" value="CRZ22936.1"/>
    <property type="molecule type" value="Genomic_DNA"/>
</dbReference>
<reference evidence="8" key="3">
    <citation type="submission" date="2019-04" db="EMBL/GenBank/DDBJ databases">
        <authorList>
            <person name="Howe K."/>
            <person name="Paulini M."/>
            <person name="Williams G."/>
        </authorList>
    </citation>
    <scope>NUCLEOTIDE SEQUENCE [LARGE SCALE GENOMIC DNA]</scope>
    <source>
        <strain evidence="8">FR3</strain>
    </source>
</reference>
<dbReference type="STRING" id="6279.A0A0H5S3Z7"/>
<dbReference type="GeneID" id="6098442"/>
<evidence type="ECO:0000313" key="10">
    <source>
        <dbReference type="WBParaSite" id="Bm8880.1"/>
    </source>
</evidence>
<dbReference type="InterPro" id="IPR039781">
    <property type="entry name" value="Rad21/Rec8-like"/>
</dbReference>
<dbReference type="Proteomes" id="UP000006672">
    <property type="component" value="Unassembled WGS sequence"/>
</dbReference>
<dbReference type="Pfam" id="PF04825">
    <property type="entry name" value="Rad21_Rec8_N"/>
    <property type="match status" value="1"/>
</dbReference>
<dbReference type="GO" id="GO:0005634">
    <property type="term" value="C:nucleus"/>
    <property type="evidence" value="ECO:0007669"/>
    <property type="project" value="UniProtKB-SubCell"/>
</dbReference>
<reference evidence="7" key="2">
    <citation type="submission" date="2012-12" db="EMBL/GenBank/DDBJ databases">
        <authorList>
            <person name="Gao Y.W."/>
            <person name="Fan S.T."/>
            <person name="Sun H.T."/>
            <person name="Wang Z."/>
            <person name="Gao X.L."/>
            <person name="Li Y.G."/>
            <person name="Wang T.C."/>
            <person name="Zhang K."/>
            <person name="Xu W.W."/>
            <person name="Yu Z.J."/>
            <person name="Xia X.Z."/>
        </authorList>
    </citation>
    <scope>NUCLEOTIDE SEQUENCE</scope>
    <source>
        <strain evidence="7">FR3</strain>
    </source>
</reference>
<feature type="domain" description="Rad21/Rec8-like protein C-terminal eukaryotic" evidence="5">
    <location>
        <begin position="596"/>
        <end position="643"/>
    </location>
</feature>
<feature type="region of interest" description="Disordered" evidence="4">
    <location>
        <begin position="419"/>
        <end position="455"/>
    </location>
</feature>
<evidence type="ECO:0000256" key="1">
    <source>
        <dbReference type="ARBA" id="ARBA00004123"/>
    </source>
</evidence>
<reference evidence="10" key="4">
    <citation type="submission" date="2019-12" db="UniProtKB">
        <authorList>
            <consortium name="WormBaseParasite"/>
        </authorList>
    </citation>
    <scope>IDENTIFICATION</scope>
</reference>
<comment type="similarity">
    <text evidence="2">Belongs to the rad21 family.</text>
</comment>
<dbReference type="OrthoDB" id="409763at2759"/>
<organism evidence="7">
    <name type="scientific">Brugia malayi</name>
    <name type="common">Filarial nematode worm</name>
    <dbReference type="NCBI Taxonomy" id="6279"/>
    <lineage>
        <taxon>Eukaryota</taxon>
        <taxon>Metazoa</taxon>
        <taxon>Ecdysozoa</taxon>
        <taxon>Nematoda</taxon>
        <taxon>Chromadorea</taxon>
        <taxon>Rhabditida</taxon>
        <taxon>Spirurina</taxon>
        <taxon>Spiruromorpha</taxon>
        <taxon>Filarioidea</taxon>
        <taxon>Onchocercidae</taxon>
        <taxon>Brugia</taxon>
    </lineage>
</organism>
<proteinExistence type="inferred from homology"/>
<sequence>MFFIPSILMKRNEPLSVIWRIVFDEKWRPPRKIILEINIERACELLIGKIPNGNPGEIKFSLYLLAQLSYGIALIVQKRGDILCRDMETFIPIIRRYQYENEDESTMKGKKDRKKRAPKRNDFLILDSSFETIESEHLKIVLDYSAITLHEDIPLPEIDTLFNDDFGPLTEAEAQQMEALLKDDSEHIERKSKSINESKEIVNIIPETLANEADINKATHEAFEMMEVSDENEIRKERQYDLTSDEALQEPEIKHPPCLSILELSDVHDSQIIIPKKKRRKHGIIIDELTMFNKAQLQAQIDCIDDLLHTRDEMIPQISKRGAVTVQDLFDVRPMTLREFAKNPMSNLDAWISAPEYDEPPLQYKDAMQLEPMQAPPMRTLHHFSDGRETLTDSTSHESVKINLQDLERQTVTPVMENIEQGRRNTTSTAPFGSTRTTTDPSSQLRSDGGLPVASSENRLVDEKMKISVATIFERTAEEERMDDSFTLLAEKPRVTDLFSNLTIESELRGTKLESSTENILVDERYSECEIRQEEYQNERNIPKISVMQDRFQLKVSKRKSTLETDDSSLPNYYQTQSAHDLFGLITEFLNSHEASSLCFSELIRGHTAVFAAKAFTNLLELLAKQKVKVEQEENFAEIVIRLQ</sequence>
<dbReference type="InterPro" id="IPR006909">
    <property type="entry name" value="Rad21/Rec8_C_eu"/>
</dbReference>
<dbReference type="GO" id="GO:0003682">
    <property type="term" value="F:chromatin binding"/>
    <property type="evidence" value="ECO:0007669"/>
    <property type="project" value="TreeGrafter"/>
</dbReference>
<evidence type="ECO:0000259" key="6">
    <source>
        <dbReference type="Pfam" id="PF04825"/>
    </source>
</evidence>
<dbReference type="InterPro" id="IPR036390">
    <property type="entry name" value="WH_DNA-bd_sf"/>
</dbReference>
<evidence type="ECO:0000313" key="7">
    <source>
        <dbReference type="EMBL" id="CRZ22936.1"/>
    </source>
</evidence>
<evidence type="ECO:0000313" key="8">
    <source>
        <dbReference type="EMBL" id="VIO94822.1"/>
    </source>
</evidence>
<dbReference type="RefSeq" id="XP_042935226.1">
    <property type="nucleotide sequence ID" value="XM_043079292.1"/>
</dbReference>
<dbReference type="Gene3D" id="1.10.10.580">
    <property type="entry name" value="Structural maintenance of chromosome 1. Chain E"/>
    <property type="match status" value="1"/>
</dbReference>
<dbReference type="GO" id="GO:0030893">
    <property type="term" value="C:meiotic cohesin complex"/>
    <property type="evidence" value="ECO:0007669"/>
    <property type="project" value="TreeGrafter"/>
</dbReference>
<gene>
    <name evidence="7 10 11" type="ORF">Bm8880</name>
    <name evidence="8" type="ORF">BM_BM8880</name>
    <name evidence="7" type="ORF">BM_Bm8880</name>
</gene>
<dbReference type="InterPro" id="IPR023093">
    <property type="entry name" value="ScpA-like_C"/>
</dbReference>
<feature type="domain" description="Rad21/Rec8-like protein N-terminal" evidence="6">
    <location>
        <begin position="1"/>
        <end position="113"/>
    </location>
</feature>
<dbReference type="PANTHER" id="PTHR12585:SF27">
    <property type="entry name" value="MEIOTIC RECOMBINATION PROTEIN REC8 HOMOLOG"/>
    <property type="match status" value="1"/>
</dbReference>
<protein>
    <submittedName>
        <fullName evidence="7">Bm8880</fullName>
    </submittedName>
    <submittedName>
        <fullName evidence="10">Rad21/Rec8-like protein N-terminal domain-containing protein</fullName>
    </submittedName>
</protein>
<dbReference type="CDD" id="cd21747">
    <property type="entry name" value="Rad21_Rec8_M"/>
    <property type="match status" value="1"/>
</dbReference>
<evidence type="ECO:0000313" key="11">
    <source>
        <dbReference type="WormBase" id="Bm8880"/>
    </source>
</evidence>
<dbReference type="OMA" id="RYSECEI"/>
<reference evidence="7 9" key="1">
    <citation type="journal article" date="2007" name="Science">
        <title>Draft genome of the filarial nematode parasite Brugia malayi.</title>
        <authorList>
            <person name="Ghedin E."/>
            <person name="Wang S."/>
            <person name="Spiro D."/>
            <person name="Caler E."/>
            <person name="Zhao Q."/>
            <person name="Crabtree J."/>
            <person name="Allen J.E."/>
            <person name="Delcher A.L."/>
            <person name="Guiliano D.B."/>
            <person name="Miranda-Saavedra D."/>
            <person name="Angiuoli S.V."/>
            <person name="Creasy T."/>
            <person name="Amedeo P."/>
            <person name="Haas B."/>
            <person name="El-Sayed N.M."/>
            <person name="Wortman J.R."/>
            <person name="Feldblyum T."/>
            <person name="Tallon L."/>
            <person name="Schatz M."/>
            <person name="Shumway M."/>
            <person name="Koo H."/>
            <person name="Salzberg S.L."/>
            <person name="Schobel S."/>
            <person name="Pertea M."/>
            <person name="Pop M."/>
            <person name="White O."/>
            <person name="Barton G.J."/>
            <person name="Carlow C.K."/>
            <person name="Crawford M.J."/>
            <person name="Daub J."/>
            <person name="Dimmic M.W."/>
            <person name="Estes C.F."/>
            <person name="Foster J.M."/>
            <person name="Ganatra M."/>
            <person name="Gregory W.F."/>
            <person name="Johnson N.M."/>
            <person name="Jin J."/>
            <person name="Komuniecki R."/>
            <person name="Korf I."/>
            <person name="Kumar S."/>
            <person name="Laney S."/>
            <person name="Li B.W."/>
            <person name="Li W."/>
            <person name="Lindblom T.H."/>
            <person name="Lustigman S."/>
            <person name="Ma D."/>
            <person name="Maina C.V."/>
            <person name="Martin D.M."/>
            <person name="McCarter J.P."/>
            <person name="McReynolds L."/>
            <person name="Mitreva M."/>
            <person name="Nutman T.B."/>
            <person name="Parkinson J."/>
            <person name="Peregrin-Alvarez J.M."/>
            <person name="Poole C."/>
            <person name="Ren Q."/>
            <person name="Saunders L."/>
            <person name="Sluder A.E."/>
            <person name="Smith K."/>
            <person name="Stanke M."/>
            <person name="Unnasch T.R."/>
            <person name="Ware J."/>
            <person name="Wei A.D."/>
            <person name="Weil G."/>
            <person name="Williams D.J."/>
            <person name="Zhang Y."/>
            <person name="Williams S.A."/>
            <person name="Fraser-Liggett C."/>
            <person name="Slatko B."/>
            <person name="Blaxter M.L."/>
            <person name="Scott A.L."/>
        </authorList>
    </citation>
    <scope>NUCLEOTIDE SEQUENCE</scope>
    <source>
        <strain evidence="7 9">FR3</strain>
    </source>
</reference>
<evidence type="ECO:0000256" key="4">
    <source>
        <dbReference type="SAM" id="MobiDB-lite"/>
    </source>
</evidence>
<dbReference type="CTD" id="6098442"/>
<evidence type="ECO:0000313" key="9">
    <source>
        <dbReference type="Proteomes" id="UP000006672"/>
    </source>
</evidence>
<keyword evidence="3" id="KW-0539">Nucleus</keyword>
<dbReference type="EMBL" id="CAAKNF010000193">
    <property type="protein sequence ID" value="VIO94822.1"/>
    <property type="molecule type" value="Genomic_DNA"/>
</dbReference>
<evidence type="ECO:0000256" key="2">
    <source>
        <dbReference type="ARBA" id="ARBA00009870"/>
    </source>
</evidence>
<dbReference type="KEGG" id="bmy:BM_BM8880"/>
<dbReference type="WormBase" id="Bm8880">
    <property type="protein sequence ID" value="BM29111"/>
    <property type="gene ID" value="WBGene00229141"/>
</dbReference>
<dbReference type="SUPFAM" id="SSF46785">
    <property type="entry name" value="Winged helix' DNA-binding domain"/>
    <property type="match status" value="1"/>
</dbReference>
<dbReference type="InterPro" id="IPR006910">
    <property type="entry name" value="Rad21_Rec8_N"/>
</dbReference>
<dbReference type="AlphaFoldDB" id="A0A0H5S3Z7"/>
<name>A0A0H5S3Z7_BRUMA</name>
<accession>A0A0H5S3Z7</accession>
<feature type="compositionally biased region" description="Polar residues" evidence="4">
    <location>
        <begin position="424"/>
        <end position="446"/>
    </location>
</feature>
<comment type="subcellular location">
    <subcellularLocation>
        <location evidence="1">Nucleus</location>
    </subcellularLocation>
</comment>
<dbReference type="GO" id="GO:0006302">
    <property type="term" value="P:double-strand break repair"/>
    <property type="evidence" value="ECO:0007669"/>
    <property type="project" value="TreeGrafter"/>
</dbReference>
<dbReference type="WBParaSite" id="Bm8880.1">
    <property type="protein sequence ID" value="Bm8880.1"/>
    <property type="gene ID" value="WBGene00229141"/>
</dbReference>